<dbReference type="InterPro" id="IPR001656">
    <property type="entry name" value="PsdUridine_synth_TruD"/>
</dbReference>
<dbReference type="Pfam" id="PF01142">
    <property type="entry name" value="TruD"/>
    <property type="match status" value="1"/>
</dbReference>
<evidence type="ECO:0000256" key="1">
    <source>
        <dbReference type="ARBA" id="ARBA00007953"/>
    </source>
</evidence>
<comment type="caution">
    <text evidence="4">The sequence shown here is derived from an EMBL/GenBank/DDBJ whole genome shotgun (WGS) entry which is preliminary data.</text>
</comment>
<dbReference type="Proteomes" id="UP000261080">
    <property type="component" value="Unassembled WGS sequence"/>
</dbReference>
<gene>
    <name evidence="4" type="primary">truD</name>
    <name evidence="4" type="ORF">DW016_12695</name>
</gene>
<evidence type="ECO:0000313" key="5">
    <source>
        <dbReference type="Proteomes" id="UP000261080"/>
    </source>
</evidence>
<evidence type="ECO:0000313" key="4">
    <source>
        <dbReference type="EMBL" id="RGE85373.1"/>
    </source>
</evidence>
<proteinExistence type="inferred from homology"/>
<dbReference type="InterPro" id="IPR011760">
    <property type="entry name" value="PsdUridine_synth_TruD_insert"/>
</dbReference>
<dbReference type="GO" id="GO:0009982">
    <property type="term" value="F:pseudouridine synthase activity"/>
    <property type="evidence" value="ECO:0007669"/>
    <property type="project" value="InterPro"/>
</dbReference>
<protein>
    <submittedName>
        <fullName evidence="4">tRNA pseudouridine(13) synthase TruD</fullName>
    </submittedName>
</protein>
<sequence>MRYKIKTNPEEFLVSEISNIQTTLSQDKYKIFLLEKKGYSTFDAIASLSSYLSIDQAEVGYAGLKDEDGITKQKISIPSNLINEKHVEAFNRKFIDRDKYMHITYIGFTRKKIAINNLLGNSFKIRIRNMEKREVDYLLKVRKINLNYVNYYGIQRFGLPDKEKKTHLIGKFLLQGDYEEAFKLACTVEDNFDKSINSSYYFEKMDFRKRSFYYNAYSSYVFNESLSNLVKEYSQNVLNEEENISFYFPINENGILNIWAHKKMLPIKRYYYDESNNLTEKRSSRFCISNSVVKIIQVQEDEIYHKWSADIEFMLPSGNYATVAIMQLENIMSNLLEKSHEKFIDF</sequence>
<dbReference type="GO" id="GO:0001522">
    <property type="term" value="P:pseudouridine synthesis"/>
    <property type="evidence" value="ECO:0007669"/>
    <property type="project" value="InterPro"/>
</dbReference>
<dbReference type="InterPro" id="IPR042214">
    <property type="entry name" value="TruD_catalytic"/>
</dbReference>
<comment type="similarity">
    <text evidence="1">Belongs to the pseudouridine synthase TruD family.</text>
</comment>
<evidence type="ECO:0000256" key="2">
    <source>
        <dbReference type="ARBA" id="ARBA00023235"/>
    </source>
</evidence>
<dbReference type="Gene3D" id="3.30.2350.20">
    <property type="entry name" value="TruD, catalytic domain"/>
    <property type="match status" value="1"/>
</dbReference>
<accession>A0A3E3JZZ9</accession>
<evidence type="ECO:0000259" key="3">
    <source>
        <dbReference type="PROSITE" id="PS50984"/>
    </source>
</evidence>
<dbReference type="SUPFAM" id="SSF55120">
    <property type="entry name" value="Pseudouridine synthase"/>
    <property type="match status" value="1"/>
</dbReference>
<keyword evidence="2" id="KW-0413">Isomerase</keyword>
<reference evidence="4 5" key="1">
    <citation type="submission" date="2018-08" db="EMBL/GenBank/DDBJ databases">
        <title>A genome reference for cultivated species of the human gut microbiota.</title>
        <authorList>
            <person name="Zou Y."/>
            <person name="Xue W."/>
            <person name="Luo G."/>
        </authorList>
    </citation>
    <scope>NUCLEOTIDE SEQUENCE [LARGE SCALE GENOMIC DNA]</scope>
    <source>
        <strain evidence="4 5">AF37-2AT</strain>
    </source>
</reference>
<dbReference type="EMBL" id="QVLX01000008">
    <property type="protein sequence ID" value="RGE85373.1"/>
    <property type="molecule type" value="Genomic_DNA"/>
</dbReference>
<dbReference type="GO" id="GO:0140098">
    <property type="term" value="F:catalytic activity, acting on RNA"/>
    <property type="evidence" value="ECO:0007669"/>
    <property type="project" value="UniProtKB-ARBA"/>
</dbReference>
<dbReference type="AlphaFoldDB" id="A0A3E3JZZ9"/>
<feature type="domain" description="TRUD" evidence="3">
    <location>
        <begin position="147"/>
        <end position="346"/>
    </location>
</feature>
<organism evidence="4 5">
    <name type="scientific">Sellimonas intestinalis</name>
    <dbReference type="NCBI Taxonomy" id="1653434"/>
    <lineage>
        <taxon>Bacteria</taxon>
        <taxon>Bacillati</taxon>
        <taxon>Bacillota</taxon>
        <taxon>Clostridia</taxon>
        <taxon>Lachnospirales</taxon>
        <taxon>Lachnospiraceae</taxon>
        <taxon>Sellimonas</taxon>
    </lineage>
</organism>
<dbReference type="OrthoDB" id="1550679at2"/>
<dbReference type="GO" id="GO:0003723">
    <property type="term" value="F:RNA binding"/>
    <property type="evidence" value="ECO:0007669"/>
    <property type="project" value="InterPro"/>
</dbReference>
<dbReference type="PROSITE" id="PS50984">
    <property type="entry name" value="TRUD"/>
    <property type="match status" value="1"/>
</dbReference>
<dbReference type="RefSeq" id="WP_117493732.1">
    <property type="nucleotide sequence ID" value="NZ_CALBAT010000010.1"/>
</dbReference>
<dbReference type="GO" id="GO:0006396">
    <property type="term" value="P:RNA processing"/>
    <property type="evidence" value="ECO:0007669"/>
    <property type="project" value="UniProtKB-ARBA"/>
</dbReference>
<dbReference type="PANTHER" id="PTHR13326:SF21">
    <property type="entry name" value="PSEUDOURIDYLATE SYNTHASE PUS7L"/>
    <property type="match status" value="1"/>
</dbReference>
<dbReference type="InterPro" id="IPR020103">
    <property type="entry name" value="PsdUridine_synth_cat_dom_sf"/>
</dbReference>
<name>A0A3E3JZZ9_9FIRM</name>
<dbReference type="PANTHER" id="PTHR13326">
    <property type="entry name" value="TRNA PSEUDOURIDINE SYNTHASE D"/>
    <property type="match status" value="1"/>
</dbReference>
<keyword evidence="5" id="KW-1185">Reference proteome</keyword>